<feature type="non-terminal residue" evidence="2">
    <location>
        <position position="1"/>
    </location>
</feature>
<feature type="compositionally biased region" description="Basic and acidic residues" evidence="1">
    <location>
        <begin position="140"/>
        <end position="165"/>
    </location>
</feature>
<keyword evidence="2" id="KW-0456">Lyase</keyword>
<dbReference type="EC" id="4.2.1.1" evidence="2"/>
<name>A0A6J4LYF1_9ACTN</name>
<evidence type="ECO:0000256" key="1">
    <source>
        <dbReference type="SAM" id="MobiDB-lite"/>
    </source>
</evidence>
<accession>A0A6J4LYF1</accession>
<dbReference type="EMBL" id="CADCUG010000112">
    <property type="protein sequence ID" value="CAA9344237.1"/>
    <property type="molecule type" value="Genomic_DNA"/>
</dbReference>
<feature type="compositionally biased region" description="Low complexity" evidence="1">
    <location>
        <begin position="169"/>
        <end position="185"/>
    </location>
</feature>
<feature type="compositionally biased region" description="Basic residues" evidence="1">
    <location>
        <begin position="81"/>
        <end position="104"/>
    </location>
</feature>
<reference evidence="2" key="1">
    <citation type="submission" date="2020-02" db="EMBL/GenBank/DDBJ databases">
        <authorList>
            <person name="Meier V. D."/>
        </authorList>
    </citation>
    <scope>NUCLEOTIDE SEQUENCE</scope>
    <source>
        <strain evidence="2">AVDCRST_MAG29</strain>
    </source>
</reference>
<protein>
    <submittedName>
        <fullName evidence="2">Carbonic anhydrase, gamma class</fullName>
        <ecNumber evidence="2">4.2.1.1</ecNumber>
    </submittedName>
</protein>
<organism evidence="2">
    <name type="scientific">uncultured Nocardioidaceae bacterium</name>
    <dbReference type="NCBI Taxonomy" id="253824"/>
    <lineage>
        <taxon>Bacteria</taxon>
        <taxon>Bacillati</taxon>
        <taxon>Actinomycetota</taxon>
        <taxon>Actinomycetes</taxon>
        <taxon>Propionibacteriales</taxon>
        <taxon>Nocardioidaceae</taxon>
        <taxon>environmental samples</taxon>
    </lineage>
</organism>
<feature type="region of interest" description="Disordered" evidence="1">
    <location>
        <begin position="1"/>
        <end position="194"/>
    </location>
</feature>
<feature type="non-terminal residue" evidence="2">
    <location>
        <position position="194"/>
    </location>
</feature>
<dbReference type="GO" id="GO:0004089">
    <property type="term" value="F:carbonate dehydratase activity"/>
    <property type="evidence" value="ECO:0007669"/>
    <property type="project" value="UniProtKB-EC"/>
</dbReference>
<gene>
    <name evidence="2" type="ORF">AVDCRST_MAG29-1763</name>
</gene>
<evidence type="ECO:0000313" key="2">
    <source>
        <dbReference type="EMBL" id="CAA9344237.1"/>
    </source>
</evidence>
<dbReference type="AlphaFoldDB" id="A0A6J4LYF1"/>
<sequence length="194" mass="22371">DRQQQLRRGAALRRTEDRRGGLRRSHRGGRRRRHPGLPVEHLVRRRRPRGRGADRHRAGLQRAGRVHPALRSGLPPDGRPGGHRRAPRRPPRGAGRRRRARGHGQRRDERRAHRRRVDRRRRGGRHAEHRGAAGVRGRRHPGEGGPPEHRRGPRPHPEERRELHRTAARRAQGPAGRPATAAPGRRVLRRRHAL</sequence>
<proteinExistence type="predicted"/>
<feature type="compositionally biased region" description="Basic residues" evidence="1">
    <location>
        <begin position="21"/>
        <end position="35"/>
    </location>
</feature>
<feature type="compositionally biased region" description="Basic residues" evidence="1">
    <location>
        <begin position="112"/>
        <end position="124"/>
    </location>
</feature>